<protein>
    <submittedName>
        <fullName evidence="1">Uncharacterized protein</fullName>
    </submittedName>
</protein>
<reference evidence="1 2" key="1">
    <citation type="journal article" date="2005" name="Proc. Natl. Acad. Sci. U.S.A.">
        <title>The complete genome sequence of Mycobacterium avium subspecies paratuberculosis.</title>
        <authorList>
            <person name="Li L."/>
            <person name="Bannantine J.P."/>
            <person name="Zhang Q."/>
            <person name="Amonsin A."/>
            <person name="May B.J."/>
            <person name="Alt D."/>
            <person name="Banerji N."/>
            <person name="Kanjilal S."/>
            <person name="Kapur V."/>
        </authorList>
    </citation>
    <scope>NUCLEOTIDE SEQUENCE [LARGE SCALE GENOMIC DNA]</scope>
    <source>
        <strain evidence="2">ATCC BAA-968 / K-10</strain>
    </source>
</reference>
<evidence type="ECO:0000313" key="1">
    <source>
        <dbReference type="EMBL" id="AAS06817.1"/>
    </source>
</evidence>
<evidence type="ECO:0000313" key="2">
    <source>
        <dbReference type="Proteomes" id="UP000000580"/>
    </source>
</evidence>
<name>Q73S11_MYCPA</name>
<dbReference type="HOGENOM" id="CLU_2047067_0_0_11"/>
<accession>Q73S11</accession>
<keyword evidence="2" id="KW-1185">Reference proteome</keyword>
<dbReference type="AlphaFoldDB" id="Q73S11"/>
<gene>
    <name evidence="1" type="ordered locus">MAP_4267</name>
</gene>
<dbReference type="EMBL" id="AE016958">
    <property type="protein sequence ID" value="AAS06817.1"/>
    <property type="molecule type" value="Genomic_DNA"/>
</dbReference>
<dbReference type="KEGG" id="mpa:MAP_4267"/>
<dbReference type="Proteomes" id="UP000000580">
    <property type="component" value="Chromosome"/>
</dbReference>
<organism evidence="1 2">
    <name type="scientific">Mycolicibacterium paratuberculosis (strain ATCC BAA-968 / K-10)</name>
    <name type="common">Mycobacterium paratuberculosis</name>
    <dbReference type="NCBI Taxonomy" id="262316"/>
    <lineage>
        <taxon>Bacteria</taxon>
        <taxon>Bacillati</taxon>
        <taxon>Actinomycetota</taxon>
        <taxon>Actinomycetes</taxon>
        <taxon>Mycobacteriales</taxon>
        <taxon>Mycobacteriaceae</taxon>
        <taxon>Mycobacterium</taxon>
        <taxon>Mycobacterium avium complex (MAC)</taxon>
    </lineage>
</organism>
<proteinExistence type="predicted"/>
<sequence length="120" mass="14008">MVLRRGVLVVFGGRQRSRDSPTGDSSRARRVIVLHRSRSWRRPRIRLPDLCRDRVEADVRRDLLYCFGSPSILYRWPRHSTASERRGHPRITSRSRYLDTVLEAFALGLGRRALQAEENP</sequence>